<gene>
    <name evidence="1" type="ORF">QPJ95_17230</name>
</gene>
<dbReference type="RefSeq" id="WP_270919512.1">
    <property type="nucleotide sequence ID" value="NZ_JAPMUE010000015.1"/>
</dbReference>
<dbReference type="EMBL" id="CP127247">
    <property type="protein sequence ID" value="WIY24323.1"/>
    <property type="molecule type" value="Genomic_DNA"/>
</dbReference>
<protein>
    <submittedName>
        <fullName evidence="1">Mitochondrial fission ELM1 family protein</fullName>
    </submittedName>
</protein>
<dbReference type="PANTHER" id="PTHR33986">
    <property type="entry name" value="OS02G0535700 PROTEIN"/>
    <property type="match status" value="1"/>
</dbReference>
<proteinExistence type="predicted"/>
<dbReference type="InterPro" id="IPR009367">
    <property type="entry name" value="Elm1-like"/>
</dbReference>
<dbReference type="KEGG" id="ppso:QPJ95_17230"/>
<reference evidence="1 2" key="1">
    <citation type="submission" date="2023-06" db="EMBL/GenBank/DDBJ databases">
        <title>Parasedimentitalea psychrophila sp. nov., a psychrophilic bacterium isolated from deep-sea sediment.</title>
        <authorList>
            <person name="Li A."/>
        </authorList>
    </citation>
    <scope>NUCLEOTIDE SEQUENCE [LARGE SCALE GENOMIC DNA]</scope>
    <source>
        <strain evidence="1 2">QS115</strain>
    </source>
</reference>
<sequence>MKQRISRLRRSRRCSHLSGQSNCSLVVCLTLGNGGTRAQALGLAEALESRFGSTIQERRIVIKSWSKRLPARTWHWASRNLFGWPEIGIMNGASAMAPIASRGTRIIIGAGRHVAPLVSALASRLQGKSIAVLNPELPFDNFDIVVLPEHDGLSGSNVLTALGSLGRVTPKRIEREALLQAARFAHLTQPKLAVLIGGRSREFTWTDLDEARLLAACAKLVAGGWTLLVTPSPRTDPILMDRLRASVDPKRCWVWDLLGPNPYPAILGLAEAVLVTEDSVNMVSEASSSGLPVHVFRVSGRHPKMAKFYCAMQARSAVREFDGMIEHWYYAPLSETDRLAEIIGLRLLTH</sequence>
<dbReference type="Proteomes" id="UP001238334">
    <property type="component" value="Chromosome"/>
</dbReference>
<organism evidence="1 2">
    <name type="scientific">Parasedimentitalea psychrophila</name>
    <dbReference type="NCBI Taxonomy" id="2997337"/>
    <lineage>
        <taxon>Bacteria</taxon>
        <taxon>Pseudomonadati</taxon>
        <taxon>Pseudomonadota</taxon>
        <taxon>Alphaproteobacteria</taxon>
        <taxon>Rhodobacterales</taxon>
        <taxon>Paracoccaceae</taxon>
        <taxon>Parasedimentitalea</taxon>
    </lineage>
</organism>
<dbReference type="Pfam" id="PF06258">
    <property type="entry name" value="Mito_fiss_Elm1"/>
    <property type="match status" value="1"/>
</dbReference>
<evidence type="ECO:0000313" key="2">
    <source>
        <dbReference type="Proteomes" id="UP001238334"/>
    </source>
</evidence>
<name>A0A9Y2KXG1_9RHOB</name>
<accession>A0A9Y2KXG1</accession>
<dbReference type="AlphaFoldDB" id="A0A9Y2KXG1"/>
<dbReference type="PANTHER" id="PTHR33986:SF15">
    <property type="entry name" value="MITOCHONDRIAL FISSION PROTEIN ELM1"/>
    <property type="match status" value="1"/>
</dbReference>
<keyword evidence="2" id="KW-1185">Reference proteome</keyword>
<evidence type="ECO:0000313" key="1">
    <source>
        <dbReference type="EMBL" id="WIY24323.1"/>
    </source>
</evidence>